<dbReference type="SUPFAM" id="SSF50475">
    <property type="entry name" value="FMN-binding split barrel"/>
    <property type="match status" value="1"/>
</dbReference>
<proteinExistence type="predicted"/>
<evidence type="ECO:0000259" key="1">
    <source>
        <dbReference type="Pfam" id="PF16242"/>
    </source>
</evidence>
<name>A0A2V3DNB0_9MICC</name>
<evidence type="ECO:0000313" key="3">
    <source>
        <dbReference type="Proteomes" id="UP000246303"/>
    </source>
</evidence>
<dbReference type="Proteomes" id="UP000246303">
    <property type="component" value="Unassembled WGS sequence"/>
</dbReference>
<dbReference type="InterPro" id="IPR038725">
    <property type="entry name" value="YdaG_split_barrel_FMN-bd"/>
</dbReference>
<dbReference type="InterPro" id="IPR012349">
    <property type="entry name" value="Split_barrel_FMN-bd"/>
</dbReference>
<dbReference type="AlphaFoldDB" id="A0A2V3DNB0"/>
<sequence>MLTNEDSATEDLNKVLTIINSHRICMFTTQGPDGLLSHPMTVAKVEDSGELWFLSSAGTSPVEQAQLAPEVNLSFAGKDQWLSLHGQAAVITSEAKARELWNPAAAAFYPDGPESKELVLIRVRPDGAQYWESPGGVLATVFKWAKARISGERIDAGESGTVDL</sequence>
<protein>
    <submittedName>
        <fullName evidence="2">Pyridoxamine 5'-phosphate oxidase</fullName>
    </submittedName>
</protein>
<reference evidence="2 3" key="1">
    <citation type="submission" date="2018-05" db="EMBL/GenBank/DDBJ databases">
        <title>Genetic diversity of glacier-inhabiting Cryobacterium bacteria in China and description of Cryobacterium mengkeensis sp. nov. and Arthrobacter glacialis sp. nov.</title>
        <authorList>
            <person name="Liu Q."/>
            <person name="Xin Y.-H."/>
        </authorList>
    </citation>
    <scope>NUCLEOTIDE SEQUENCE [LARGE SCALE GENOMIC DNA]</scope>
    <source>
        <strain evidence="2 3">GP3</strain>
    </source>
</reference>
<dbReference type="PANTHER" id="PTHR34818:SF1">
    <property type="entry name" value="PROTEIN BLI-3"/>
    <property type="match status" value="1"/>
</dbReference>
<dbReference type="Pfam" id="PF16242">
    <property type="entry name" value="Pyrid_ox_like"/>
    <property type="match status" value="1"/>
</dbReference>
<dbReference type="Gene3D" id="2.30.110.10">
    <property type="entry name" value="Electron Transport, Fmn-binding Protein, Chain A"/>
    <property type="match status" value="1"/>
</dbReference>
<keyword evidence="3" id="KW-1185">Reference proteome</keyword>
<dbReference type="PANTHER" id="PTHR34818">
    <property type="entry name" value="PROTEIN BLI-3"/>
    <property type="match status" value="1"/>
</dbReference>
<dbReference type="EMBL" id="QHLZ01000011">
    <property type="protein sequence ID" value="PXA64430.1"/>
    <property type="molecule type" value="Genomic_DNA"/>
</dbReference>
<gene>
    <name evidence="2" type="ORF">CVS29_14870</name>
</gene>
<feature type="domain" description="General stress protein FMN-binding split barrel" evidence="1">
    <location>
        <begin position="11"/>
        <end position="155"/>
    </location>
</feature>
<comment type="caution">
    <text evidence="2">The sequence shown here is derived from an EMBL/GenBank/DDBJ whole genome shotgun (WGS) entry which is preliminary data.</text>
</comment>
<dbReference type="OrthoDB" id="1432662at2"/>
<organism evidence="2 3">
    <name type="scientific">Arthrobacter psychrochitiniphilus</name>
    <dbReference type="NCBI Taxonomy" id="291045"/>
    <lineage>
        <taxon>Bacteria</taxon>
        <taxon>Bacillati</taxon>
        <taxon>Actinomycetota</taxon>
        <taxon>Actinomycetes</taxon>
        <taxon>Micrococcales</taxon>
        <taxon>Micrococcaceae</taxon>
        <taxon>Arthrobacter</taxon>
    </lineage>
</organism>
<dbReference type="RefSeq" id="WP_110107128.1">
    <property type="nucleotide sequence ID" value="NZ_JACBZZ010000001.1"/>
</dbReference>
<evidence type="ECO:0000313" key="2">
    <source>
        <dbReference type="EMBL" id="PXA64430.1"/>
    </source>
</evidence>
<accession>A0A2V3DNB0</accession>
<dbReference type="InterPro" id="IPR052917">
    <property type="entry name" value="Stress-Dev_Protein"/>
</dbReference>